<gene>
    <name evidence="2" type="ORF">B0H17DRAFT_1146886</name>
</gene>
<accession>A0AAD7G3Z5</accession>
<sequence>MVASDATIYNGVKPGTVTAIKADMPGHLIASVFLGGKTLNECIIDLPKQLQEILDLEGPEGWCKVRDPPTCTKVPARELYIKSDVAAFSIITLETTQNSWVAGFLECSDDGNSPIAAEQLCLQAIIYMLTDATRPSSHSPAGPIWNAQMGAFILYVKLSTTNTVHWQGIVDLVGGRTFQSAYYEYKPHSRKRLLNENQCILCKHTHFMIACPCSHTLLYWGPKHQVKDTTDDLLAGGRSGGQGGRGAPGGHSSHRMQGTRSWLVNAMRR</sequence>
<proteinExistence type="predicted"/>
<protein>
    <submittedName>
        <fullName evidence="2">Uncharacterized protein</fullName>
    </submittedName>
</protein>
<feature type="compositionally biased region" description="Gly residues" evidence="1">
    <location>
        <begin position="237"/>
        <end position="249"/>
    </location>
</feature>
<evidence type="ECO:0000313" key="2">
    <source>
        <dbReference type="EMBL" id="KAJ7654155.1"/>
    </source>
</evidence>
<comment type="caution">
    <text evidence="2">The sequence shown here is derived from an EMBL/GenBank/DDBJ whole genome shotgun (WGS) entry which is preliminary data.</text>
</comment>
<name>A0AAD7G3Z5_MYCRO</name>
<dbReference type="EMBL" id="JARKIE010000327">
    <property type="protein sequence ID" value="KAJ7654155.1"/>
    <property type="molecule type" value="Genomic_DNA"/>
</dbReference>
<keyword evidence="3" id="KW-1185">Reference proteome</keyword>
<evidence type="ECO:0000256" key="1">
    <source>
        <dbReference type="SAM" id="MobiDB-lite"/>
    </source>
</evidence>
<dbReference type="AlphaFoldDB" id="A0AAD7G3Z5"/>
<feature type="region of interest" description="Disordered" evidence="1">
    <location>
        <begin position="230"/>
        <end position="269"/>
    </location>
</feature>
<evidence type="ECO:0000313" key="3">
    <source>
        <dbReference type="Proteomes" id="UP001221757"/>
    </source>
</evidence>
<reference evidence="2" key="1">
    <citation type="submission" date="2023-03" db="EMBL/GenBank/DDBJ databases">
        <title>Massive genome expansion in bonnet fungi (Mycena s.s.) driven by repeated elements and novel gene families across ecological guilds.</title>
        <authorList>
            <consortium name="Lawrence Berkeley National Laboratory"/>
            <person name="Harder C.B."/>
            <person name="Miyauchi S."/>
            <person name="Viragh M."/>
            <person name="Kuo A."/>
            <person name="Thoen E."/>
            <person name="Andreopoulos B."/>
            <person name="Lu D."/>
            <person name="Skrede I."/>
            <person name="Drula E."/>
            <person name="Henrissat B."/>
            <person name="Morin E."/>
            <person name="Kohler A."/>
            <person name="Barry K."/>
            <person name="LaButti K."/>
            <person name="Morin E."/>
            <person name="Salamov A."/>
            <person name="Lipzen A."/>
            <person name="Mereny Z."/>
            <person name="Hegedus B."/>
            <person name="Baldrian P."/>
            <person name="Stursova M."/>
            <person name="Weitz H."/>
            <person name="Taylor A."/>
            <person name="Grigoriev I.V."/>
            <person name="Nagy L.G."/>
            <person name="Martin F."/>
            <person name="Kauserud H."/>
        </authorList>
    </citation>
    <scope>NUCLEOTIDE SEQUENCE</scope>
    <source>
        <strain evidence="2">CBHHK067</strain>
    </source>
</reference>
<dbReference type="Proteomes" id="UP001221757">
    <property type="component" value="Unassembled WGS sequence"/>
</dbReference>
<organism evidence="2 3">
    <name type="scientific">Mycena rosella</name>
    <name type="common">Pink bonnet</name>
    <name type="synonym">Agaricus rosellus</name>
    <dbReference type="NCBI Taxonomy" id="1033263"/>
    <lineage>
        <taxon>Eukaryota</taxon>
        <taxon>Fungi</taxon>
        <taxon>Dikarya</taxon>
        <taxon>Basidiomycota</taxon>
        <taxon>Agaricomycotina</taxon>
        <taxon>Agaricomycetes</taxon>
        <taxon>Agaricomycetidae</taxon>
        <taxon>Agaricales</taxon>
        <taxon>Marasmiineae</taxon>
        <taxon>Mycenaceae</taxon>
        <taxon>Mycena</taxon>
    </lineage>
</organism>